<dbReference type="PANTHER" id="PTHR10913">
    <property type="entry name" value="FOLLISTATIN-RELATED"/>
    <property type="match status" value="1"/>
</dbReference>
<dbReference type="SUPFAM" id="SSF100895">
    <property type="entry name" value="Kazal-type serine protease inhibitors"/>
    <property type="match status" value="1"/>
</dbReference>
<dbReference type="Pfam" id="PF00050">
    <property type="entry name" value="Kazal_1"/>
    <property type="match status" value="1"/>
</dbReference>
<dbReference type="AlphaFoldDB" id="A0ABD3F1E7"/>
<gene>
    <name evidence="6" type="ORF">V7S43_014786</name>
</gene>
<accession>A0ABD3F1E7</accession>
<proteinExistence type="predicted"/>
<dbReference type="InterPro" id="IPR050653">
    <property type="entry name" value="Prot_Inhib_GrowthFact_Antg"/>
</dbReference>
<reference evidence="6 7" key="1">
    <citation type="submission" date="2024-09" db="EMBL/GenBank/DDBJ databases">
        <title>Genome sequencing and assembly of Phytophthora oleae, isolate VK10A, causative agent of rot of olive drupes.</title>
        <authorList>
            <person name="Conti Taguali S."/>
            <person name="Riolo M."/>
            <person name="La Spada F."/>
            <person name="Cacciola S.O."/>
            <person name="Dionisio G."/>
        </authorList>
    </citation>
    <scope>NUCLEOTIDE SEQUENCE [LARGE SCALE GENOMIC DNA]</scope>
    <source>
        <strain evidence="6 7">VK10A</strain>
    </source>
</reference>
<name>A0ABD3F1E7_9STRA</name>
<dbReference type="CDD" id="cd00104">
    <property type="entry name" value="KAZAL_FS"/>
    <property type="match status" value="1"/>
</dbReference>
<dbReference type="EMBL" id="JBIMZQ010000042">
    <property type="protein sequence ID" value="KAL3660256.1"/>
    <property type="molecule type" value="Genomic_DNA"/>
</dbReference>
<evidence type="ECO:0000313" key="7">
    <source>
        <dbReference type="Proteomes" id="UP001632037"/>
    </source>
</evidence>
<feature type="chain" id="PRO_5044881122" description="Kazal-like domain-containing protein" evidence="4">
    <location>
        <begin position="20"/>
        <end position="84"/>
    </location>
</feature>
<dbReference type="InterPro" id="IPR002350">
    <property type="entry name" value="Kazal_dom"/>
</dbReference>
<comment type="caution">
    <text evidence="6">The sequence shown here is derived from an EMBL/GenBank/DDBJ whole genome shotgun (WGS) entry which is preliminary data.</text>
</comment>
<keyword evidence="3" id="KW-1015">Disulfide bond</keyword>
<evidence type="ECO:0000256" key="1">
    <source>
        <dbReference type="ARBA" id="ARBA00022690"/>
    </source>
</evidence>
<keyword evidence="1" id="KW-0646">Protease inhibitor</keyword>
<dbReference type="PANTHER" id="PTHR10913:SF45">
    <property type="entry name" value="FOLLISTATIN, ISOFORM A-RELATED"/>
    <property type="match status" value="1"/>
</dbReference>
<evidence type="ECO:0000256" key="2">
    <source>
        <dbReference type="ARBA" id="ARBA00022900"/>
    </source>
</evidence>
<evidence type="ECO:0000256" key="3">
    <source>
        <dbReference type="ARBA" id="ARBA00023157"/>
    </source>
</evidence>
<dbReference type="Proteomes" id="UP001632037">
    <property type="component" value="Unassembled WGS sequence"/>
</dbReference>
<feature type="domain" description="Kazal-like" evidence="5">
    <location>
        <begin position="31"/>
        <end position="82"/>
    </location>
</feature>
<dbReference type="SMART" id="SM00280">
    <property type="entry name" value="KAZAL"/>
    <property type="match status" value="1"/>
</dbReference>
<sequence>MNKVALLATLVVALSGVWAHEASLHIKVTKQRSTKECDDDCERDFMPVCGSDGVTYGNDCLLEFATCENSTIAKDYSGKCIKHH</sequence>
<evidence type="ECO:0000259" key="5">
    <source>
        <dbReference type="PROSITE" id="PS51465"/>
    </source>
</evidence>
<keyword evidence="4" id="KW-0732">Signal</keyword>
<feature type="signal peptide" evidence="4">
    <location>
        <begin position="1"/>
        <end position="19"/>
    </location>
</feature>
<keyword evidence="7" id="KW-1185">Reference proteome</keyword>
<dbReference type="Gene3D" id="3.30.60.30">
    <property type="match status" value="1"/>
</dbReference>
<protein>
    <recommendedName>
        <fullName evidence="5">Kazal-like domain-containing protein</fullName>
    </recommendedName>
</protein>
<keyword evidence="2" id="KW-0722">Serine protease inhibitor</keyword>
<dbReference type="PROSITE" id="PS51465">
    <property type="entry name" value="KAZAL_2"/>
    <property type="match status" value="1"/>
</dbReference>
<evidence type="ECO:0000256" key="4">
    <source>
        <dbReference type="SAM" id="SignalP"/>
    </source>
</evidence>
<dbReference type="InterPro" id="IPR036058">
    <property type="entry name" value="Kazal_dom_sf"/>
</dbReference>
<organism evidence="6 7">
    <name type="scientific">Phytophthora oleae</name>
    <dbReference type="NCBI Taxonomy" id="2107226"/>
    <lineage>
        <taxon>Eukaryota</taxon>
        <taxon>Sar</taxon>
        <taxon>Stramenopiles</taxon>
        <taxon>Oomycota</taxon>
        <taxon>Peronosporomycetes</taxon>
        <taxon>Peronosporales</taxon>
        <taxon>Peronosporaceae</taxon>
        <taxon>Phytophthora</taxon>
    </lineage>
</organism>
<evidence type="ECO:0000313" key="6">
    <source>
        <dbReference type="EMBL" id="KAL3660256.1"/>
    </source>
</evidence>